<evidence type="ECO:0000256" key="10">
    <source>
        <dbReference type="SAM" id="MobiDB-lite"/>
    </source>
</evidence>
<dbReference type="Proteomes" id="UP000025227">
    <property type="component" value="Unplaced"/>
</dbReference>
<evidence type="ECO:0000259" key="11">
    <source>
        <dbReference type="PROSITE" id="PS50001"/>
    </source>
</evidence>
<dbReference type="SUPFAM" id="SSF55550">
    <property type="entry name" value="SH2 domain"/>
    <property type="match status" value="1"/>
</dbReference>
<keyword evidence="13" id="KW-1185">Reference proteome</keyword>
<keyword evidence="2" id="KW-0808">Transferase</keyword>
<dbReference type="InterPro" id="IPR036860">
    <property type="entry name" value="SH2_dom_sf"/>
</dbReference>
<evidence type="ECO:0000313" key="14">
    <source>
        <dbReference type="WBParaSite" id="HCON_00194210-00001"/>
    </source>
</evidence>
<evidence type="ECO:0000256" key="9">
    <source>
        <dbReference type="PROSITE-ProRule" id="PRU10141"/>
    </source>
</evidence>
<keyword evidence="4" id="KW-0418">Kinase</keyword>
<name>A0A7I4Z6I9_HAECO</name>
<evidence type="ECO:0000256" key="7">
    <source>
        <dbReference type="ARBA" id="ARBA00051245"/>
    </source>
</evidence>
<accession>A0A7I4Z6I9</accession>
<feature type="compositionally biased region" description="Basic and acidic residues" evidence="10">
    <location>
        <begin position="437"/>
        <end position="468"/>
    </location>
</feature>
<feature type="compositionally biased region" description="Basic residues" evidence="10">
    <location>
        <begin position="470"/>
        <end position="479"/>
    </location>
</feature>
<organism evidence="13 14">
    <name type="scientific">Haemonchus contortus</name>
    <name type="common">Barber pole worm</name>
    <dbReference type="NCBI Taxonomy" id="6289"/>
    <lineage>
        <taxon>Eukaryota</taxon>
        <taxon>Metazoa</taxon>
        <taxon>Ecdysozoa</taxon>
        <taxon>Nematoda</taxon>
        <taxon>Chromadorea</taxon>
        <taxon>Rhabditida</taxon>
        <taxon>Rhabditina</taxon>
        <taxon>Rhabditomorpha</taxon>
        <taxon>Strongyloidea</taxon>
        <taxon>Trichostrongylidae</taxon>
        <taxon>Haemonchus</taxon>
    </lineage>
</organism>
<dbReference type="InterPro" id="IPR000719">
    <property type="entry name" value="Prot_kinase_dom"/>
</dbReference>
<keyword evidence="5 9" id="KW-0067">ATP-binding</keyword>
<dbReference type="CDD" id="cd00192">
    <property type="entry name" value="PTKc"/>
    <property type="match status" value="1"/>
</dbReference>
<dbReference type="Gene3D" id="1.10.510.10">
    <property type="entry name" value="Transferase(Phosphotransferase) domain 1"/>
    <property type="match status" value="1"/>
</dbReference>
<dbReference type="InterPro" id="IPR011009">
    <property type="entry name" value="Kinase-like_dom_sf"/>
</dbReference>
<keyword evidence="6" id="KW-0829">Tyrosine-protein kinase</keyword>
<dbReference type="GO" id="GO:0005524">
    <property type="term" value="F:ATP binding"/>
    <property type="evidence" value="ECO:0007669"/>
    <property type="project" value="UniProtKB-UniRule"/>
</dbReference>
<feature type="domain" description="Protein kinase" evidence="12">
    <location>
        <begin position="159"/>
        <end position="416"/>
    </location>
</feature>
<dbReference type="SMART" id="SM00219">
    <property type="entry name" value="TyrKc"/>
    <property type="match status" value="1"/>
</dbReference>
<evidence type="ECO:0000259" key="12">
    <source>
        <dbReference type="PROSITE" id="PS50011"/>
    </source>
</evidence>
<evidence type="ECO:0000256" key="5">
    <source>
        <dbReference type="ARBA" id="ARBA00022840"/>
    </source>
</evidence>
<dbReference type="PROSITE" id="PS50001">
    <property type="entry name" value="SH2"/>
    <property type="match status" value="1"/>
</dbReference>
<evidence type="ECO:0000256" key="6">
    <source>
        <dbReference type="ARBA" id="ARBA00023137"/>
    </source>
</evidence>
<evidence type="ECO:0000256" key="4">
    <source>
        <dbReference type="ARBA" id="ARBA00022777"/>
    </source>
</evidence>
<evidence type="ECO:0000313" key="13">
    <source>
        <dbReference type="Proteomes" id="UP000025227"/>
    </source>
</evidence>
<protein>
    <recommendedName>
        <fullName evidence="1">non-specific protein-tyrosine kinase</fullName>
        <ecNumber evidence="1">2.7.10.2</ecNumber>
    </recommendedName>
</protein>
<dbReference type="AlphaFoldDB" id="A0A7I4Z6I9"/>
<dbReference type="PROSITE" id="PS00107">
    <property type="entry name" value="PROTEIN_KINASE_ATP"/>
    <property type="match status" value="1"/>
</dbReference>
<dbReference type="PRINTS" id="PR00109">
    <property type="entry name" value="TYRKINASE"/>
</dbReference>
<dbReference type="SUPFAM" id="SSF56112">
    <property type="entry name" value="Protein kinase-like (PK-like)"/>
    <property type="match status" value="1"/>
</dbReference>
<evidence type="ECO:0000256" key="2">
    <source>
        <dbReference type="ARBA" id="ARBA00022679"/>
    </source>
</evidence>
<dbReference type="WBParaSite" id="HCON_00194210-00001">
    <property type="protein sequence ID" value="HCON_00194210-00001"/>
    <property type="gene ID" value="HCON_00194210"/>
</dbReference>
<feature type="binding site" evidence="9">
    <location>
        <position position="190"/>
    </location>
    <ligand>
        <name>ATP</name>
        <dbReference type="ChEBI" id="CHEBI:30616"/>
    </ligand>
</feature>
<dbReference type="GO" id="GO:0004715">
    <property type="term" value="F:non-membrane spanning protein tyrosine kinase activity"/>
    <property type="evidence" value="ECO:0007669"/>
    <property type="project" value="UniProtKB-EC"/>
</dbReference>
<dbReference type="InterPro" id="IPR050198">
    <property type="entry name" value="Non-receptor_tyrosine_kinases"/>
</dbReference>
<evidence type="ECO:0000256" key="8">
    <source>
        <dbReference type="PROSITE-ProRule" id="PRU00191"/>
    </source>
</evidence>
<evidence type="ECO:0000256" key="3">
    <source>
        <dbReference type="ARBA" id="ARBA00022741"/>
    </source>
</evidence>
<dbReference type="OMA" id="GIVQKHY"/>
<dbReference type="PROSITE" id="PS50011">
    <property type="entry name" value="PROTEIN_KINASE_DOM"/>
    <property type="match status" value="1"/>
</dbReference>
<dbReference type="InterPro" id="IPR008266">
    <property type="entry name" value="Tyr_kinase_AS"/>
</dbReference>
<dbReference type="EC" id="2.7.10.2" evidence="1"/>
<dbReference type="InterPro" id="IPR017441">
    <property type="entry name" value="Protein_kinase_ATP_BS"/>
</dbReference>
<dbReference type="PANTHER" id="PTHR24418">
    <property type="entry name" value="TYROSINE-PROTEIN KINASE"/>
    <property type="match status" value="1"/>
</dbReference>
<dbReference type="Gene3D" id="3.30.200.20">
    <property type="entry name" value="Phosphorylase Kinase, domain 1"/>
    <property type="match status" value="1"/>
</dbReference>
<dbReference type="InterPro" id="IPR001245">
    <property type="entry name" value="Ser-Thr/Tyr_kinase_cat_dom"/>
</dbReference>
<evidence type="ECO:0000256" key="1">
    <source>
        <dbReference type="ARBA" id="ARBA00011903"/>
    </source>
</evidence>
<dbReference type="OrthoDB" id="20134at2759"/>
<sequence>MGNVANNEYTNLLLCAGGQGEKPDQNKKADMAKLVDEAAEKLIAELENENWYHGALPLEDVICLITVRGDFLLRALEAEAGRPPVPCLTVRVDNHIKDFPIHTVQQMNRPFFTIDGVNKAPTAIAIVQKHFTEKIPVGAEALLIRPIPKQAWELSKDKISMDSKLGEGAFGEVWKGTLKQFSTTVQVAIKVTKVKEENKALMQEMHKEARLMRQYKHLNIVAFYGMVIDNDRAMIVMEMVPGGGLDHYLKNNSVSCADRCSYAFDVSLGLYYLHNKRCMHRDIACRNCLIDNQRNIVKISDFGLSKQADKYKIQGFERVPVKWQAPEVVATRIYTRESDVYSYGILVWEIFNDAKQPFEEFSNKTVRRRLADPTFRPPLSPDIPHEIRIIVNACWCALPEQRPVMKDVAWILKKYIRHSIPGDAQNRSLPVPAQSDAWRRSSSKDRDRSIKSVKSKIDSRRSKMDIKKSLSLRRRKDSR</sequence>
<dbReference type="Gene3D" id="3.30.505.10">
    <property type="entry name" value="SH2 domain"/>
    <property type="match status" value="1"/>
</dbReference>
<proteinExistence type="predicted"/>
<dbReference type="InterPro" id="IPR020635">
    <property type="entry name" value="Tyr_kinase_cat_dom"/>
</dbReference>
<dbReference type="InterPro" id="IPR000980">
    <property type="entry name" value="SH2"/>
</dbReference>
<dbReference type="Pfam" id="PF07714">
    <property type="entry name" value="PK_Tyr_Ser-Thr"/>
    <property type="match status" value="1"/>
</dbReference>
<reference evidence="14" key="1">
    <citation type="submission" date="2020-12" db="UniProtKB">
        <authorList>
            <consortium name="WormBaseParasite"/>
        </authorList>
    </citation>
    <scope>IDENTIFICATION</scope>
    <source>
        <strain evidence="14">MHco3</strain>
    </source>
</reference>
<feature type="domain" description="SH2" evidence="11">
    <location>
        <begin position="51"/>
        <end position="147"/>
    </location>
</feature>
<feature type="region of interest" description="Disordered" evidence="10">
    <location>
        <begin position="423"/>
        <end position="479"/>
    </location>
</feature>
<keyword evidence="3 9" id="KW-0547">Nucleotide-binding</keyword>
<dbReference type="PROSITE" id="PS00109">
    <property type="entry name" value="PROTEIN_KINASE_TYR"/>
    <property type="match status" value="1"/>
</dbReference>
<keyword evidence="8" id="KW-0727">SH2 domain</keyword>
<comment type="catalytic activity">
    <reaction evidence="7">
        <text>L-tyrosyl-[protein] + ATP = O-phospho-L-tyrosyl-[protein] + ADP + H(+)</text>
        <dbReference type="Rhea" id="RHEA:10596"/>
        <dbReference type="Rhea" id="RHEA-COMP:10136"/>
        <dbReference type="Rhea" id="RHEA-COMP:20101"/>
        <dbReference type="ChEBI" id="CHEBI:15378"/>
        <dbReference type="ChEBI" id="CHEBI:30616"/>
        <dbReference type="ChEBI" id="CHEBI:46858"/>
        <dbReference type="ChEBI" id="CHEBI:61978"/>
        <dbReference type="ChEBI" id="CHEBI:456216"/>
        <dbReference type="EC" id="2.7.10.2"/>
    </reaction>
</comment>